<dbReference type="InterPro" id="IPR007897">
    <property type="entry name" value="PHB_accumulat"/>
</dbReference>
<dbReference type="Pfam" id="PF07879">
    <property type="entry name" value="PHB_acc_N"/>
    <property type="match status" value="1"/>
</dbReference>
<dbReference type="RefSeq" id="WP_109101996.1">
    <property type="nucleotide sequence ID" value="NZ_QDKQ01000057.1"/>
</dbReference>
<dbReference type="NCBIfam" id="TIGR01848">
    <property type="entry name" value="PHA_reg_PhaR"/>
    <property type="match status" value="1"/>
</dbReference>
<dbReference type="Proteomes" id="UP000245073">
    <property type="component" value="Unassembled WGS sequence"/>
</dbReference>
<feature type="domain" description="PHA accumulation regulator DNA-binding N-terminal" evidence="3">
    <location>
        <begin position="32"/>
        <end position="92"/>
    </location>
</feature>
<dbReference type="Pfam" id="PF05233">
    <property type="entry name" value="PHB_acc"/>
    <property type="match status" value="1"/>
</dbReference>
<accession>A0A2T9JQ51</accession>
<dbReference type="InterPro" id="IPR010134">
    <property type="entry name" value="PHA_reg_PhaR"/>
</dbReference>
<reference evidence="4 5" key="1">
    <citation type="submission" date="2018-04" db="EMBL/GenBank/DDBJ databases">
        <title>The genome sequence of Caulobacter sp. 744.</title>
        <authorList>
            <person name="Gao J."/>
            <person name="Sun J."/>
        </authorList>
    </citation>
    <scope>NUCLEOTIDE SEQUENCE [LARGE SCALE GENOMIC DNA]</scope>
    <source>
        <strain evidence="4 5">774</strain>
    </source>
</reference>
<organism evidence="4 5">
    <name type="scientific">Caulobacter endophyticus</name>
    <dbReference type="NCBI Taxonomy" id="2172652"/>
    <lineage>
        <taxon>Bacteria</taxon>
        <taxon>Pseudomonadati</taxon>
        <taxon>Pseudomonadota</taxon>
        <taxon>Alphaproteobacteria</taxon>
        <taxon>Caulobacterales</taxon>
        <taxon>Caulobacteraceae</taxon>
        <taxon>Caulobacter</taxon>
    </lineage>
</organism>
<dbReference type="GO" id="GO:0006355">
    <property type="term" value="P:regulation of DNA-templated transcription"/>
    <property type="evidence" value="ECO:0007669"/>
    <property type="project" value="InterPro"/>
</dbReference>
<evidence type="ECO:0000259" key="3">
    <source>
        <dbReference type="Pfam" id="PF07879"/>
    </source>
</evidence>
<evidence type="ECO:0000313" key="5">
    <source>
        <dbReference type="Proteomes" id="UP000245073"/>
    </source>
</evidence>
<evidence type="ECO:0000259" key="2">
    <source>
        <dbReference type="Pfam" id="PF05233"/>
    </source>
</evidence>
<gene>
    <name evidence="4" type="primary">phaR</name>
    <name evidence="4" type="ORF">DDF67_16740</name>
</gene>
<keyword evidence="5" id="KW-1185">Reference proteome</keyword>
<dbReference type="EMBL" id="QDKQ01000057">
    <property type="protein sequence ID" value="PVM85845.1"/>
    <property type="molecule type" value="Genomic_DNA"/>
</dbReference>
<feature type="compositionally biased region" description="Low complexity" evidence="1">
    <location>
        <begin position="10"/>
        <end position="22"/>
    </location>
</feature>
<dbReference type="AlphaFoldDB" id="A0A2T9JQ51"/>
<evidence type="ECO:0000313" key="4">
    <source>
        <dbReference type="EMBL" id="PVM85845.1"/>
    </source>
</evidence>
<feature type="region of interest" description="Disordered" evidence="1">
    <location>
        <begin position="1"/>
        <end position="26"/>
    </location>
</feature>
<feature type="domain" description="PHB accumulation regulatory" evidence="2">
    <location>
        <begin position="98"/>
        <end position="137"/>
    </location>
</feature>
<protein>
    <submittedName>
        <fullName evidence="4">Polyhydroxyalkanoate synthesis repressor PhaR</fullName>
    </submittedName>
</protein>
<feature type="region of interest" description="Disordered" evidence="1">
    <location>
        <begin position="184"/>
        <end position="229"/>
    </location>
</feature>
<proteinExistence type="predicted"/>
<comment type="caution">
    <text evidence="4">The sequence shown here is derived from an EMBL/GenBank/DDBJ whole genome shotgun (WGS) entry which is preliminary data.</text>
</comment>
<dbReference type="OrthoDB" id="9795345at2"/>
<evidence type="ECO:0000256" key="1">
    <source>
        <dbReference type="SAM" id="MobiDB-lite"/>
    </source>
</evidence>
<sequence length="229" mass="25201">MSENREKGEAAPGAEKASADKASSQGSSQRVVIKKYANRRLYNTASSSYVTLEHLSDMVKEGVDFVVYDAKTNDDITRSVLTQIIFEEENRGGGQNLLPIQFLRQLIGFYGNSMQAFLPSYLEMSLESFSKQQERMRQQFTGAPGLAGKAAAPGMAIYEEQIRQNMALFDRAMKMFSPFAYSRPEDAAAETPAAPPPPAPSAPSEDSLADLKRQLEAMQEQIAKLATKS</sequence>
<name>A0A2T9JQ51_9CAUL</name>
<dbReference type="InterPro" id="IPR012909">
    <property type="entry name" value="PHA_DNA-bd_N"/>
</dbReference>